<reference evidence="3" key="1">
    <citation type="journal article" date="2015" name="PLoS Genet.">
        <title>Genome Sequence and Transcriptome Analyses of Chrysochromulina tobin: Metabolic Tools for Enhanced Algal Fitness in the Prominent Order Prymnesiales (Haptophyceae).</title>
        <authorList>
            <person name="Hovde B.T."/>
            <person name="Deodato C.R."/>
            <person name="Hunsperger H.M."/>
            <person name="Ryken S.A."/>
            <person name="Yost W."/>
            <person name="Jha R.K."/>
            <person name="Patterson J."/>
            <person name="Monnat R.J. Jr."/>
            <person name="Barlow S.B."/>
            <person name="Starkenburg S.R."/>
            <person name="Cattolico R.A."/>
        </authorList>
    </citation>
    <scope>NUCLEOTIDE SEQUENCE</scope>
    <source>
        <strain evidence="3">CCMP291</strain>
    </source>
</reference>
<feature type="compositionally biased region" description="Polar residues" evidence="1">
    <location>
        <begin position="109"/>
        <end position="125"/>
    </location>
</feature>
<evidence type="ECO:0000313" key="3">
    <source>
        <dbReference type="Proteomes" id="UP000037460"/>
    </source>
</evidence>
<sequence length="317" mass="33751">MVYHESSTRIAQPPGGHTSFSFADGSDIRRMPEPIPGRGGVQSSTRIAQPPGGRGSFVFDDSAARGPGGEPERRHTNGLRRIDHHAPPPTVMDQPDVASNFRQPPGGRSSFTLDDNSTGVYTRAQTVPVMDYRQPPGGTSSFSFADGSSQQPPPRRQTDDSLTDFVAQQQQQQQQRAPAPWAHGPMAPKSFAPAPTPAPYLPPMPTHQALGSADPLGLGMRRQAINPPGGNSTFSFGWNNDVSGNHHASYNNIAKRNGGGFTGKALEHTEGPYRRAIDPTGENRAPWQAADGNGLHGGRSSSRVNAPPGGFSSFTFG</sequence>
<protein>
    <submittedName>
        <fullName evidence="2">Uncharacterized protein</fullName>
    </submittedName>
</protein>
<proteinExistence type="predicted"/>
<accession>A0A0M0JK53</accession>
<feature type="region of interest" description="Disordered" evidence="1">
    <location>
        <begin position="1"/>
        <end position="199"/>
    </location>
</feature>
<comment type="caution">
    <text evidence="2">The sequence shown here is derived from an EMBL/GenBank/DDBJ whole genome shotgun (WGS) entry which is preliminary data.</text>
</comment>
<dbReference type="AlphaFoldDB" id="A0A0M0JK53"/>
<feature type="region of interest" description="Disordered" evidence="1">
    <location>
        <begin position="277"/>
        <end position="317"/>
    </location>
</feature>
<dbReference type="Proteomes" id="UP000037460">
    <property type="component" value="Unassembled WGS sequence"/>
</dbReference>
<evidence type="ECO:0000313" key="2">
    <source>
        <dbReference type="EMBL" id="KOO26875.1"/>
    </source>
</evidence>
<gene>
    <name evidence="2" type="ORF">Ctob_005036</name>
</gene>
<feature type="compositionally biased region" description="Basic and acidic residues" evidence="1">
    <location>
        <begin position="70"/>
        <end position="86"/>
    </location>
</feature>
<dbReference type="EMBL" id="JWZX01002790">
    <property type="protein sequence ID" value="KOO26875.1"/>
    <property type="molecule type" value="Genomic_DNA"/>
</dbReference>
<evidence type="ECO:0000256" key="1">
    <source>
        <dbReference type="SAM" id="MobiDB-lite"/>
    </source>
</evidence>
<keyword evidence="3" id="KW-1185">Reference proteome</keyword>
<organism evidence="2 3">
    <name type="scientific">Chrysochromulina tobinii</name>
    <dbReference type="NCBI Taxonomy" id="1460289"/>
    <lineage>
        <taxon>Eukaryota</taxon>
        <taxon>Haptista</taxon>
        <taxon>Haptophyta</taxon>
        <taxon>Prymnesiophyceae</taxon>
        <taxon>Prymnesiales</taxon>
        <taxon>Chrysochromulinaceae</taxon>
        <taxon>Chrysochromulina</taxon>
    </lineage>
</organism>
<feature type="compositionally biased region" description="Polar residues" evidence="1">
    <location>
        <begin position="137"/>
        <end position="150"/>
    </location>
</feature>
<name>A0A0M0JK53_9EUKA</name>